<keyword evidence="1" id="KW-0813">Transport</keyword>
<dbReference type="InterPro" id="IPR001388">
    <property type="entry name" value="Synaptobrevin-like"/>
</dbReference>
<dbReference type="GO" id="GO:0015031">
    <property type="term" value="P:protein transport"/>
    <property type="evidence" value="ECO:0007669"/>
    <property type="project" value="UniProtKB-KW"/>
</dbReference>
<name>G0R1E5_ICHMU</name>
<dbReference type="InterPro" id="IPR051097">
    <property type="entry name" value="Synaptobrevin-like_transport"/>
</dbReference>
<evidence type="ECO:0000313" key="5">
    <source>
        <dbReference type="EMBL" id="EGR28702.1"/>
    </source>
</evidence>
<dbReference type="STRING" id="857967.G0R1E5"/>
<dbReference type="OrthoDB" id="27923at2759"/>
<dbReference type="eggNOG" id="KOG0859">
    <property type="taxonomic scope" value="Eukaryota"/>
</dbReference>
<dbReference type="EMBL" id="GL984215">
    <property type="protein sequence ID" value="EGR28702.1"/>
    <property type="molecule type" value="Genomic_DNA"/>
</dbReference>
<dbReference type="Proteomes" id="UP000008983">
    <property type="component" value="Unassembled WGS sequence"/>
</dbReference>
<evidence type="ECO:0000313" key="6">
    <source>
        <dbReference type="Proteomes" id="UP000008983"/>
    </source>
</evidence>
<keyword evidence="1" id="KW-0653">Protein transport</keyword>
<dbReference type="InParanoid" id="G0R1E5"/>
<evidence type="ECO:0000256" key="1">
    <source>
        <dbReference type="ARBA" id="ARBA00022927"/>
    </source>
</evidence>
<dbReference type="InterPro" id="IPR042855">
    <property type="entry name" value="V_SNARE_CC"/>
</dbReference>
<dbReference type="CDD" id="cd15843">
    <property type="entry name" value="R-SNARE"/>
    <property type="match status" value="1"/>
</dbReference>
<proteinExistence type="predicted"/>
<keyword evidence="2" id="KW-0175">Coiled coil</keyword>
<feature type="transmembrane region" description="Helical" evidence="3">
    <location>
        <begin position="199"/>
        <end position="219"/>
    </location>
</feature>
<evidence type="ECO:0000259" key="4">
    <source>
        <dbReference type="PROSITE" id="PS50892"/>
    </source>
</evidence>
<dbReference type="PROSITE" id="PS50892">
    <property type="entry name" value="V_SNARE"/>
    <property type="match status" value="1"/>
</dbReference>
<evidence type="ECO:0000256" key="2">
    <source>
        <dbReference type="PROSITE-ProRule" id="PRU00290"/>
    </source>
</evidence>
<dbReference type="Gene3D" id="3.30.450.50">
    <property type="entry name" value="Longin domain"/>
    <property type="match status" value="1"/>
</dbReference>
<keyword evidence="3" id="KW-1133">Transmembrane helix</keyword>
<dbReference type="Pfam" id="PF00957">
    <property type="entry name" value="Synaptobrevin"/>
    <property type="match status" value="1"/>
</dbReference>
<feature type="domain" description="V-SNARE coiled-coil homology" evidence="4">
    <location>
        <begin position="137"/>
        <end position="197"/>
    </location>
</feature>
<dbReference type="GO" id="GO:0016192">
    <property type="term" value="P:vesicle-mediated transport"/>
    <property type="evidence" value="ECO:0007669"/>
    <property type="project" value="InterPro"/>
</dbReference>
<organism evidence="5 6">
    <name type="scientific">Ichthyophthirius multifiliis</name>
    <name type="common">White spot disease agent</name>
    <name type="synonym">Ich</name>
    <dbReference type="NCBI Taxonomy" id="5932"/>
    <lineage>
        <taxon>Eukaryota</taxon>
        <taxon>Sar</taxon>
        <taxon>Alveolata</taxon>
        <taxon>Ciliophora</taxon>
        <taxon>Intramacronucleata</taxon>
        <taxon>Oligohymenophorea</taxon>
        <taxon>Hymenostomatida</taxon>
        <taxon>Ophryoglenina</taxon>
        <taxon>Ichthyophthirius</taxon>
    </lineage>
</organism>
<reference evidence="5 6" key="1">
    <citation type="submission" date="2011-07" db="EMBL/GenBank/DDBJ databases">
        <authorList>
            <person name="Coyne R."/>
            <person name="Brami D."/>
            <person name="Johnson J."/>
            <person name="Hostetler J."/>
            <person name="Hannick L."/>
            <person name="Clark T."/>
            <person name="Cassidy-Hanley D."/>
            <person name="Inman J."/>
        </authorList>
    </citation>
    <scope>NUCLEOTIDE SEQUENCE [LARGE SCALE GENOMIC DNA]</scope>
    <source>
        <strain evidence="5 6">G5</strain>
    </source>
</reference>
<dbReference type="Gene3D" id="1.20.5.110">
    <property type="match status" value="1"/>
</dbReference>
<dbReference type="GeneID" id="14904793"/>
<keyword evidence="3" id="KW-0812">Transmembrane</keyword>
<dbReference type="PRINTS" id="PR00219">
    <property type="entry name" value="SYNAPTOBREVN"/>
</dbReference>
<gene>
    <name evidence="5" type="ORF">IMG5_170020</name>
</gene>
<sequence length="222" mass="25119">MNMQTKFALKIKSSNQSTNGWIALGVALQKKNFGFGLNVGHGAYLISSNKGSWSHSDANNNNIVKSFDFSDGNIVELLFDPIDGNQMSIIYVVVSRQDVFLADYTTSQGNFQNVMKQVVQNDIKKKFEYYNSSECDTITKIKQNINETKDVLIVNMDKIMDRGEKLDIICKKSEDMQKISHTMKRQAGKVHSAMKWRNYRMYIAIAIIVLSLIGIIVLICTV</sequence>
<dbReference type="AlphaFoldDB" id="G0R1E5"/>
<dbReference type="SUPFAM" id="SSF58038">
    <property type="entry name" value="SNARE fusion complex"/>
    <property type="match status" value="1"/>
</dbReference>
<dbReference type="PANTHER" id="PTHR21136:SF168">
    <property type="entry name" value="VESICLE-ASSOCIATED MEMBRANE PROTEIN 9"/>
    <property type="match status" value="1"/>
</dbReference>
<keyword evidence="3" id="KW-0472">Membrane</keyword>
<evidence type="ECO:0000256" key="3">
    <source>
        <dbReference type="SAM" id="Phobius"/>
    </source>
</evidence>
<protein>
    <submittedName>
        <fullName evidence="5">Synaptobrevin family protein, putative</fullName>
    </submittedName>
</protein>
<keyword evidence="6" id="KW-1185">Reference proteome</keyword>
<dbReference type="RefSeq" id="XP_004029938.1">
    <property type="nucleotide sequence ID" value="XM_004029890.1"/>
</dbReference>
<dbReference type="GO" id="GO:0016020">
    <property type="term" value="C:membrane"/>
    <property type="evidence" value="ECO:0007669"/>
    <property type="project" value="InterPro"/>
</dbReference>
<dbReference type="PANTHER" id="PTHR21136">
    <property type="entry name" value="SNARE PROTEINS"/>
    <property type="match status" value="1"/>
</dbReference>
<accession>G0R1E5</accession>